<keyword evidence="2" id="KW-1185">Reference proteome</keyword>
<organism evidence="1 2">
    <name type="scientific">Aspergillus welwitschiae</name>
    <dbReference type="NCBI Taxonomy" id="1341132"/>
    <lineage>
        <taxon>Eukaryota</taxon>
        <taxon>Fungi</taxon>
        <taxon>Dikarya</taxon>
        <taxon>Ascomycota</taxon>
        <taxon>Pezizomycotina</taxon>
        <taxon>Eurotiomycetes</taxon>
        <taxon>Eurotiomycetidae</taxon>
        <taxon>Eurotiales</taxon>
        <taxon>Aspergillaceae</taxon>
        <taxon>Aspergillus</taxon>
        <taxon>Aspergillus subgen. Circumdati</taxon>
    </lineage>
</organism>
<gene>
    <name evidence="1" type="ORF">BDQ94DRAFT_147263</name>
</gene>
<name>A0A3F3PWL0_9EURO</name>
<dbReference type="RefSeq" id="XP_026624376.1">
    <property type="nucleotide sequence ID" value="XM_026766988.1"/>
</dbReference>
<reference evidence="1 2" key="1">
    <citation type="submission" date="2018-07" db="EMBL/GenBank/DDBJ databases">
        <title>The genomes of Aspergillus section Nigri reveals drivers in fungal speciation.</title>
        <authorList>
            <consortium name="DOE Joint Genome Institute"/>
            <person name="Vesth T.C."/>
            <person name="Nybo J."/>
            <person name="Theobald S."/>
            <person name="Brandl J."/>
            <person name="Frisvad J.C."/>
            <person name="Nielsen K.F."/>
            <person name="Lyhne E.K."/>
            <person name="Kogle M.E."/>
            <person name="Kuo A."/>
            <person name="Riley R."/>
            <person name="Clum A."/>
            <person name="Nolan M."/>
            <person name="Lipzen A."/>
            <person name="Salamov A."/>
            <person name="Henrissat B."/>
            <person name="Wiebenga A."/>
            <person name="De vries R.P."/>
            <person name="Grigoriev I.V."/>
            <person name="Mortensen U.H."/>
            <person name="Andersen M.R."/>
            <person name="Baker S.E."/>
        </authorList>
    </citation>
    <scope>NUCLEOTIDE SEQUENCE [LARGE SCALE GENOMIC DNA]</scope>
    <source>
        <strain evidence="1 2">CBS 139.54b</strain>
    </source>
</reference>
<accession>A0A3F3PWL0</accession>
<protein>
    <submittedName>
        <fullName evidence="1">Uncharacterized protein</fullName>
    </submittedName>
</protein>
<dbReference type="AlphaFoldDB" id="A0A3F3PWL0"/>
<dbReference type="GeneID" id="38135344"/>
<sequence>MIVLCAVYLRRQISIGYLYPVLLSPVSPYVRYLPLPHFLLRPLGTKYFSSTRHLRPVGCMFKSTFLLPPYLSAKQNTIGVCRLPTFLTACQLHDVEHNLVGK</sequence>
<evidence type="ECO:0000313" key="1">
    <source>
        <dbReference type="EMBL" id="RDH31354.1"/>
    </source>
</evidence>
<proteinExistence type="predicted"/>
<dbReference type="EMBL" id="KZ852055">
    <property type="protein sequence ID" value="RDH31354.1"/>
    <property type="molecule type" value="Genomic_DNA"/>
</dbReference>
<evidence type="ECO:0000313" key="2">
    <source>
        <dbReference type="Proteomes" id="UP000253729"/>
    </source>
</evidence>
<dbReference type="Proteomes" id="UP000253729">
    <property type="component" value="Unassembled WGS sequence"/>
</dbReference>